<keyword evidence="5" id="KW-0808">Transferase</keyword>
<organism evidence="7 8">
    <name type="scientific">Vibrio ishigakensis</name>
    <dbReference type="NCBI Taxonomy" id="1481914"/>
    <lineage>
        <taxon>Bacteria</taxon>
        <taxon>Pseudomonadati</taxon>
        <taxon>Pseudomonadota</taxon>
        <taxon>Gammaproteobacteria</taxon>
        <taxon>Vibrionales</taxon>
        <taxon>Vibrionaceae</taxon>
        <taxon>Vibrio</taxon>
    </lineage>
</organism>
<comment type="caution">
    <text evidence="7">The sequence shown here is derived from an EMBL/GenBank/DDBJ whole genome shotgun (WGS) entry which is preliminary data.</text>
</comment>
<name>A0A0B8PF10_9VIBR</name>
<keyword evidence="5 7" id="KW-0418">Kinase</keyword>
<keyword evidence="4 5" id="KW-0173">Coenzyme A biosynthesis</keyword>
<feature type="binding site" evidence="5">
    <location>
        <begin position="12"/>
        <end position="17"/>
    </location>
    <ligand>
        <name>ATP</name>
        <dbReference type="ChEBI" id="CHEBI:30616"/>
    </ligand>
</feature>
<evidence type="ECO:0000256" key="2">
    <source>
        <dbReference type="ARBA" id="ARBA00022741"/>
    </source>
</evidence>
<gene>
    <name evidence="5" type="primary">coaE</name>
    <name evidence="7" type="ORF">JCM19232_6018</name>
</gene>
<sequence>MTLVIGLTGGIGSGKTTVADQFNHSFGIEIVDADVVAREVVEPGTEGLKAITNKFGEQILTSDGTLDRKKLREVIFSDDSAKTWLNELLHPMIRQRMLDQIEQVHSAYCLLVIPLMVENGLQRLADRVLVVDVSELTQINRTMTRDQVSQEQVESILKSQASRAERLAIADDVVNNDGIEPLAEQIEKIAPSISSDDRGKPWRVKRN</sequence>
<evidence type="ECO:0000313" key="7">
    <source>
        <dbReference type="EMBL" id="GAM61713.1"/>
    </source>
</evidence>
<accession>A0A0B8PF10</accession>
<dbReference type="PROSITE" id="PS51219">
    <property type="entry name" value="DPCK"/>
    <property type="match status" value="1"/>
</dbReference>
<dbReference type="GO" id="GO:0005524">
    <property type="term" value="F:ATP binding"/>
    <property type="evidence" value="ECO:0007669"/>
    <property type="project" value="UniProtKB-UniRule"/>
</dbReference>
<dbReference type="HAMAP" id="MF_00376">
    <property type="entry name" value="Dephospho_CoA_kinase"/>
    <property type="match status" value="1"/>
</dbReference>
<dbReference type="InterPro" id="IPR027417">
    <property type="entry name" value="P-loop_NTPase"/>
</dbReference>
<comment type="similarity">
    <text evidence="1 5">Belongs to the CoaE family.</text>
</comment>
<keyword evidence="2 5" id="KW-0547">Nucleotide-binding</keyword>
<dbReference type="AlphaFoldDB" id="A0A0B8PF10"/>
<dbReference type="Pfam" id="PF01121">
    <property type="entry name" value="CoaE"/>
    <property type="match status" value="1"/>
</dbReference>
<dbReference type="GO" id="GO:0004140">
    <property type="term" value="F:dephospho-CoA kinase activity"/>
    <property type="evidence" value="ECO:0007669"/>
    <property type="project" value="UniProtKB-UniRule"/>
</dbReference>
<dbReference type="Gene3D" id="3.40.50.300">
    <property type="entry name" value="P-loop containing nucleotide triphosphate hydrolases"/>
    <property type="match status" value="1"/>
</dbReference>
<dbReference type="EMBL" id="BBSA01000004">
    <property type="protein sequence ID" value="GAM61713.1"/>
    <property type="molecule type" value="Genomic_DNA"/>
</dbReference>
<protein>
    <recommendedName>
        <fullName evidence="5 6">Dephospho-CoA kinase</fullName>
        <ecNumber evidence="5 6">2.7.1.24</ecNumber>
    </recommendedName>
    <alternativeName>
        <fullName evidence="5">Dephosphocoenzyme A kinase</fullName>
    </alternativeName>
</protein>
<dbReference type="PANTHER" id="PTHR10695:SF46">
    <property type="entry name" value="BIFUNCTIONAL COENZYME A SYNTHASE-RELATED"/>
    <property type="match status" value="1"/>
</dbReference>
<evidence type="ECO:0000256" key="1">
    <source>
        <dbReference type="ARBA" id="ARBA00009018"/>
    </source>
</evidence>
<dbReference type="EC" id="2.7.1.24" evidence="5 6"/>
<comment type="subcellular location">
    <subcellularLocation>
        <location evidence="5">Cytoplasm</location>
    </subcellularLocation>
</comment>
<evidence type="ECO:0000256" key="4">
    <source>
        <dbReference type="ARBA" id="ARBA00022993"/>
    </source>
</evidence>
<evidence type="ECO:0000313" key="8">
    <source>
        <dbReference type="Proteomes" id="UP000031670"/>
    </source>
</evidence>
<dbReference type="GO" id="GO:0005737">
    <property type="term" value="C:cytoplasm"/>
    <property type="evidence" value="ECO:0007669"/>
    <property type="project" value="UniProtKB-SubCell"/>
</dbReference>
<evidence type="ECO:0000256" key="6">
    <source>
        <dbReference type="NCBIfam" id="TIGR00152"/>
    </source>
</evidence>
<reference evidence="7 8" key="1">
    <citation type="submission" date="2015-01" db="EMBL/GenBank/DDBJ databases">
        <title>Vibrio sp. C5 JCM 19232 whole genome shotgun sequence.</title>
        <authorList>
            <person name="Sawabe T."/>
            <person name="Meirelles P."/>
            <person name="Feng G."/>
            <person name="Sayaka M."/>
            <person name="Hattori M."/>
            <person name="Ohkuma M."/>
        </authorList>
    </citation>
    <scope>NUCLEOTIDE SEQUENCE [LARGE SCALE GENOMIC DNA]</scope>
    <source>
        <strain evidence="7 8">JCM19232</strain>
    </source>
</reference>
<reference evidence="7 8" key="2">
    <citation type="submission" date="2015-01" db="EMBL/GenBank/DDBJ databases">
        <authorList>
            <consortium name="NBRP consortium"/>
            <person name="Sawabe T."/>
            <person name="Meirelles P."/>
            <person name="Feng G."/>
            <person name="Sayaka M."/>
            <person name="Hattori M."/>
            <person name="Ohkuma M."/>
        </authorList>
    </citation>
    <scope>NUCLEOTIDE SEQUENCE [LARGE SCALE GENOMIC DNA]</scope>
    <source>
        <strain evidence="7 8">JCM19232</strain>
    </source>
</reference>
<dbReference type="InterPro" id="IPR001977">
    <property type="entry name" value="Depp_CoAkinase"/>
</dbReference>
<comment type="catalytic activity">
    <reaction evidence="5">
        <text>3'-dephospho-CoA + ATP = ADP + CoA + H(+)</text>
        <dbReference type="Rhea" id="RHEA:18245"/>
        <dbReference type="ChEBI" id="CHEBI:15378"/>
        <dbReference type="ChEBI" id="CHEBI:30616"/>
        <dbReference type="ChEBI" id="CHEBI:57287"/>
        <dbReference type="ChEBI" id="CHEBI:57328"/>
        <dbReference type="ChEBI" id="CHEBI:456216"/>
        <dbReference type="EC" id="2.7.1.24"/>
    </reaction>
</comment>
<dbReference type="SUPFAM" id="SSF52540">
    <property type="entry name" value="P-loop containing nucleoside triphosphate hydrolases"/>
    <property type="match status" value="1"/>
</dbReference>
<dbReference type="UniPathway" id="UPA00241">
    <property type="reaction ID" value="UER00356"/>
</dbReference>
<comment type="pathway">
    <text evidence="5">Cofactor biosynthesis; coenzyme A biosynthesis; CoA from (R)-pantothenate: step 5/5.</text>
</comment>
<evidence type="ECO:0000256" key="5">
    <source>
        <dbReference type="HAMAP-Rule" id="MF_00376"/>
    </source>
</evidence>
<dbReference type="GO" id="GO:0015937">
    <property type="term" value="P:coenzyme A biosynthetic process"/>
    <property type="evidence" value="ECO:0007669"/>
    <property type="project" value="UniProtKB-UniRule"/>
</dbReference>
<dbReference type="Proteomes" id="UP000031670">
    <property type="component" value="Unassembled WGS sequence"/>
</dbReference>
<comment type="function">
    <text evidence="5">Catalyzes the phosphorylation of the 3'-hydroxyl group of dephosphocoenzyme A to form coenzyme A.</text>
</comment>
<keyword evidence="3 5" id="KW-0067">ATP-binding</keyword>
<evidence type="ECO:0000256" key="3">
    <source>
        <dbReference type="ARBA" id="ARBA00022840"/>
    </source>
</evidence>
<dbReference type="NCBIfam" id="TIGR00152">
    <property type="entry name" value="dephospho-CoA kinase"/>
    <property type="match status" value="1"/>
</dbReference>
<proteinExistence type="inferred from homology"/>
<dbReference type="PANTHER" id="PTHR10695">
    <property type="entry name" value="DEPHOSPHO-COA KINASE-RELATED"/>
    <property type="match status" value="1"/>
</dbReference>
<dbReference type="CDD" id="cd02022">
    <property type="entry name" value="DPCK"/>
    <property type="match status" value="1"/>
</dbReference>
<keyword evidence="5" id="KW-0963">Cytoplasm</keyword>